<sequence length="529" mass="57702">MHIAVTWGDGEAGELRPGGPVPDLAAAVRAAEPDRPRWTWSDWRAVYPRLLARGVRVSRCHDITLTENLLLGYEGRYGEPASPRAAYARLHNLPVPEEPPPGRPEQTALFEPAAGPPVAEPDLVMEVLADQLARIERTADPHRFRLLVAAESAGALAAAEMAHEGMPWRADVHDELLTDLLGPRPVHGMRPARLQALADEISAAFGRHVNPDSPQQLIKAFAAAGIRVPSTRSQVLREVEHPAVAPLLAYKELARLFSFHGWTWVDQWVRDGRFHPEYVVGGVVSGRWATSGGGALQIPKALRRAVVADDGWRLVVADAAQLEPRVLAAMSGDRGLAGAAGEIDLYSALAQAFGGERQNAKIAMLSAMYGGMSGDAPKLLSVMRQRFPQAYAFVEEAARAGEEGRLVRSWLGRTCPPPSQRWRELVSGPEGGRAARDRGRFTRNFVVQATAAEWALVLLAVLRGRLPEPARLVFFQHDEVMVHCPAELCREVVAAVEESALEATRLLFGATPVRFPMHATPVVRYADAK</sequence>
<organism evidence="5 6">
    <name type="scientific">Thermostaphylospora chromogena</name>
    <dbReference type="NCBI Taxonomy" id="35622"/>
    <lineage>
        <taxon>Bacteria</taxon>
        <taxon>Bacillati</taxon>
        <taxon>Actinomycetota</taxon>
        <taxon>Actinomycetes</taxon>
        <taxon>Streptosporangiales</taxon>
        <taxon>Thermomonosporaceae</taxon>
        <taxon>Thermostaphylospora</taxon>
    </lineage>
</organism>
<evidence type="ECO:0000259" key="4">
    <source>
        <dbReference type="SMART" id="SM00482"/>
    </source>
</evidence>
<dbReference type="STRING" id="35622.SAMN04489764_4898"/>
<dbReference type="Proteomes" id="UP000217103">
    <property type="component" value="Unassembled WGS sequence"/>
</dbReference>
<evidence type="ECO:0000256" key="2">
    <source>
        <dbReference type="ARBA" id="ARBA00022705"/>
    </source>
</evidence>
<name>A0A1H1HWE6_9ACTN</name>
<dbReference type="PANTHER" id="PTHR10133">
    <property type="entry name" value="DNA POLYMERASE I"/>
    <property type="match status" value="1"/>
</dbReference>
<dbReference type="RefSeq" id="WP_093262292.1">
    <property type="nucleotide sequence ID" value="NZ_FNKK01000002.1"/>
</dbReference>
<protein>
    <recommendedName>
        <fullName evidence="1">DNA-directed DNA polymerase</fullName>
        <ecNumber evidence="1">2.7.7.7</ecNumber>
    </recommendedName>
</protein>
<evidence type="ECO:0000256" key="1">
    <source>
        <dbReference type="ARBA" id="ARBA00012417"/>
    </source>
</evidence>
<dbReference type="SUPFAM" id="SSF56672">
    <property type="entry name" value="DNA/RNA polymerases"/>
    <property type="match status" value="1"/>
</dbReference>
<dbReference type="GO" id="GO:0006261">
    <property type="term" value="P:DNA-templated DNA replication"/>
    <property type="evidence" value="ECO:0007669"/>
    <property type="project" value="InterPro"/>
</dbReference>
<dbReference type="InterPro" id="IPR001098">
    <property type="entry name" value="DNA-dir_DNA_pol_A_palm_dom"/>
</dbReference>
<feature type="domain" description="DNA-directed DNA polymerase family A palm" evidence="4">
    <location>
        <begin position="299"/>
        <end position="488"/>
    </location>
</feature>
<dbReference type="InterPro" id="IPR043502">
    <property type="entry name" value="DNA/RNA_pol_sf"/>
</dbReference>
<dbReference type="InterPro" id="IPR002298">
    <property type="entry name" value="DNA_polymerase_A"/>
</dbReference>
<dbReference type="Pfam" id="PF00476">
    <property type="entry name" value="DNA_pol_A"/>
    <property type="match status" value="1"/>
</dbReference>
<dbReference type="PANTHER" id="PTHR10133:SF27">
    <property type="entry name" value="DNA POLYMERASE NU"/>
    <property type="match status" value="1"/>
</dbReference>
<gene>
    <name evidence="5" type="ORF">SAMN04489764_4898</name>
</gene>
<comment type="catalytic activity">
    <reaction evidence="3">
        <text>DNA(n) + a 2'-deoxyribonucleoside 5'-triphosphate = DNA(n+1) + diphosphate</text>
        <dbReference type="Rhea" id="RHEA:22508"/>
        <dbReference type="Rhea" id="RHEA-COMP:17339"/>
        <dbReference type="Rhea" id="RHEA-COMP:17340"/>
        <dbReference type="ChEBI" id="CHEBI:33019"/>
        <dbReference type="ChEBI" id="CHEBI:61560"/>
        <dbReference type="ChEBI" id="CHEBI:173112"/>
        <dbReference type="EC" id="2.7.7.7"/>
    </reaction>
</comment>
<dbReference type="Gene3D" id="1.20.1060.10">
    <property type="entry name" value="Taq DNA Polymerase, Chain T, domain 4"/>
    <property type="match status" value="1"/>
</dbReference>
<dbReference type="PRINTS" id="PR00868">
    <property type="entry name" value="DNAPOLI"/>
</dbReference>
<dbReference type="Gene3D" id="1.10.150.20">
    <property type="entry name" value="5' to 3' exonuclease, C-terminal subdomain"/>
    <property type="match status" value="1"/>
</dbReference>
<dbReference type="GO" id="GO:0006302">
    <property type="term" value="P:double-strand break repair"/>
    <property type="evidence" value="ECO:0007669"/>
    <property type="project" value="TreeGrafter"/>
</dbReference>
<dbReference type="NCBIfam" id="NF011538">
    <property type="entry name" value="PRK14975.1-1"/>
    <property type="match status" value="1"/>
</dbReference>
<dbReference type="Gene3D" id="3.30.70.370">
    <property type="match status" value="1"/>
</dbReference>
<dbReference type="AlphaFoldDB" id="A0A1H1HWE6"/>
<proteinExistence type="predicted"/>
<evidence type="ECO:0000313" key="6">
    <source>
        <dbReference type="Proteomes" id="UP000217103"/>
    </source>
</evidence>
<keyword evidence="6" id="KW-1185">Reference proteome</keyword>
<dbReference type="SMART" id="SM00482">
    <property type="entry name" value="POLAc"/>
    <property type="match status" value="1"/>
</dbReference>
<accession>A0A1H1HWE6</accession>
<dbReference type="GO" id="GO:0003887">
    <property type="term" value="F:DNA-directed DNA polymerase activity"/>
    <property type="evidence" value="ECO:0007669"/>
    <property type="project" value="UniProtKB-EC"/>
</dbReference>
<dbReference type="EC" id="2.7.7.7" evidence="1"/>
<evidence type="ECO:0000256" key="3">
    <source>
        <dbReference type="ARBA" id="ARBA00049244"/>
    </source>
</evidence>
<keyword evidence="2" id="KW-0235">DNA replication</keyword>
<reference evidence="5 6" key="1">
    <citation type="submission" date="2016-10" db="EMBL/GenBank/DDBJ databases">
        <authorList>
            <person name="de Groot N.N."/>
        </authorList>
    </citation>
    <scope>NUCLEOTIDE SEQUENCE [LARGE SCALE GENOMIC DNA]</scope>
    <source>
        <strain evidence="5 6">DSM 43794</strain>
    </source>
</reference>
<dbReference type="OrthoDB" id="4414061at2"/>
<dbReference type="GO" id="GO:0003677">
    <property type="term" value="F:DNA binding"/>
    <property type="evidence" value="ECO:0007669"/>
    <property type="project" value="InterPro"/>
</dbReference>
<dbReference type="EMBL" id="FNKK01000002">
    <property type="protein sequence ID" value="SDR29744.1"/>
    <property type="molecule type" value="Genomic_DNA"/>
</dbReference>
<dbReference type="CDD" id="cd06444">
    <property type="entry name" value="DNA_pol_A"/>
    <property type="match status" value="1"/>
</dbReference>
<evidence type="ECO:0000313" key="5">
    <source>
        <dbReference type="EMBL" id="SDR29744.1"/>
    </source>
</evidence>